<dbReference type="AlphaFoldDB" id="A0A2P6MR86"/>
<reference evidence="1 2" key="1">
    <citation type="journal article" date="2018" name="Genome Biol. Evol.">
        <title>Multiple Roots of Fruiting Body Formation in Amoebozoa.</title>
        <authorList>
            <person name="Hillmann F."/>
            <person name="Forbes G."/>
            <person name="Novohradska S."/>
            <person name="Ferling I."/>
            <person name="Riege K."/>
            <person name="Groth M."/>
            <person name="Westermann M."/>
            <person name="Marz M."/>
            <person name="Spaller T."/>
            <person name="Winckler T."/>
            <person name="Schaap P."/>
            <person name="Glockner G."/>
        </authorList>
    </citation>
    <scope>NUCLEOTIDE SEQUENCE [LARGE SCALE GENOMIC DNA]</scope>
    <source>
        <strain evidence="1 2">Jena</strain>
    </source>
</reference>
<dbReference type="Proteomes" id="UP000241769">
    <property type="component" value="Unassembled WGS sequence"/>
</dbReference>
<gene>
    <name evidence="1" type="ORF">PROFUN_16334</name>
</gene>
<proteinExistence type="predicted"/>
<dbReference type="InParanoid" id="A0A2P6MR86"/>
<dbReference type="EMBL" id="MDYQ01000488">
    <property type="protein sequence ID" value="PRP74200.1"/>
    <property type="molecule type" value="Genomic_DNA"/>
</dbReference>
<name>A0A2P6MR86_9EUKA</name>
<accession>A0A2P6MR86</accession>
<protein>
    <submittedName>
        <fullName evidence="1">Uncharacterized protein</fullName>
    </submittedName>
</protein>
<evidence type="ECO:0000313" key="2">
    <source>
        <dbReference type="Proteomes" id="UP000241769"/>
    </source>
</evidence>
<organism evidence="1 2">
    <name type="scientific">Planoprotostelium fungivorum</name>
    <dbReference type="NCBI Taxonomy" id="1890364"/>
    <lineage>
        <taxon>Eukaryota</taxon>
        <taxon>Amoebozoa</taxon>
        <taxon>Evosea</taxon>
        <taxon>Variosea</taxon>
        <taxon>Cavosteliida</taxon>
        <taxon>Cavosteliaceae</taxon>
        <taxon>Planoprotostelium</taxon>
    </lineage>
</organism>
<comment type="caution">
    <text evidence="1">The sequence shown here is derived from an EMBL/GenBank/DDBJ whole genome shotgun (WGS) entry which is preliminary data.</text>
</comment>
<dbReference type="OrthoDB" id="414982at2759"/>
<sequence>MWGVKDIQKELFPYEQFDSLDKNALPSETEYEHAVKVWKDYANTYSCC</sequence>
<keyword evidence="2" id="KW-1185">Reference proteome</keyword>
<evidence type="ECO:0000313" key="1">
    <source>
        <dbReference type="EMBL" id="PRP74200.1"/>
    </source>
</evidence>